<name>A0A4V2DMQ9_9GAMM</name>
<protein>
    <submittedName>
        <fullName evidence="1">Uncharacterized protein</fullName>
    </submittedName>
</protein>
<keyword evidence="2" id="KW-1185">Reference proteome</keyword>
<dbReference type="RefSeq" id="WP_130168842.1">
    <property type="nucleotide sequence ID" value="NZ_SGSQ01000027.1"/>
</dbReference>
<sequence>MHDACLTINFQSKNVSIDGRAITLENLINGLFHTEFNQEKQLWTIKNTFKIYGHTGNNIYVEQLPTGLKFFIMLWAEEGHLVDSKIVKKLKSKLKVKIEHNSKVSILDTAWAKASLDYDIRYNGITLILEN</sequence>
<dbReference type="EMBL" id="SGSQ01000027">
    <property type="protein sequence ID" value="RZG44047.1"/>
    <property type="molecule type" value="Genomic_DNA"/>
</dbReference>
<accession>A0A4V2DMQ9</accession>
<evidence type="ECO:0000313" key="1">
    <source>
        <dbReference type="EMBL" id="RZG44047.1"/>
    </source>
</evidence>
<evidence type="ECO:0000313" key="2">
    <source>
        <dbReference type="Proteomes" id="UP000293863"/>
    </source>
</evidence>
<dbReference type="Proteomes" id="UP000293863">
    <property type="component" value="Unassembled WGS sequence"/>
</dbReference>
<dbReference type="AlphaFoldDB" id="A0A4V2DMQ9"/>
<proteinExistence type="predicted"/>
<reference evidence="1 2" key="1">
    <citation type="submission" date="2019-02" db="EMBL/GenBank/DDBJ databases">
        <title>The Batch Genome Submission of Acinetobacter spp. strains.</title>
        <authorList>
            <person name="Qin J."/>
            <person name="Hu Y."/>
            <person name="Ye H."/>
            <person name="Wei L."/>
            <person name="Feng Y."/>
            <person name="Zong Z."/>
        </authorList>
    </citation>
    <scope>NUCLEOTIDE SEQUENCE [LARGE SCALE GENOMIC DNA]</scope>
    <source>
        <strain evidence="1 2">WCHAW060049</strain>
    </source>
</reference>
<organism evidence="1 2">
    <name type="scientific">Acinetobacter wuhouensis</name>
    <dbReference type="NCBI Taxonomy" id="1879050"/>
    <lineage>
        <taxon>Bacteria</taxon>
        <taxon>Pseudomonadati</taxon>
        <taxon>Pseudomonadota</taxon>
        <taxon>Gammaproteobacteria</taxon>
        <taxon>Moraxellales</taxon>
        <taxon>Moraxellaceae</taxon>
        <taxon>Acinetobacter</taxon>
    </lineage>
</organism>
<gene>
    <name evidence="1" type="ORF">EXU28_15835</name>
</gene>
<comment type="caution">
    <text evidence="1">The sequence shown here is derived from an EMBL/GenBank/DDBJ whole genome shotgun (WGS) entry which is preliminary data.</text>
</comment>